<sequence length="404" mass="45859">MPRKPDYDHVELARRPDSPYWQYRYYDPFSRKVRFRSTGTADQAEAQRLLRDVIRSGGASTFKTDPQPKTVVLTVPGALQAYYDRYACNIASAVQAKIAMRHLTSYHGPLPVVDLSEECQQEYVNHRLEEGISPKTISRELSVLRASLYFAKEKDPSLTIPTILDVPELEPRGRWLKLEEFNKLLEKTKSPHIRLYMLLGIATAGRPSAILDLRWDQVDFGSRVIYLNPQGRAQTAKKRPIVRMTEILYQALLKAHAERRTDYVIEYGGYAVNSIRTAFREAAALAGFAKGDVTPYVLRHTAATWMAQDGVPLWEIANYLGHKTTRMVEKYYAHFDPGYQEKARAALDRRLDAIADAPQLHPRRAMGERKELRAAQPGPEKPMKSVQKMVGATGIEPVTPTMST</sequence>
<organism evidence="9 10">
    <name type="scientific">Skermanella cutis</name>
    <dbReference type="NCBI Taxonomy" id="2775420"/>
    <lineage>
        <taxon>Bacteria</taxon>
        <taxon>Pseudomonadati</taxon>
        <taxon>Pseudomonadota</taxon>
        <taxon>Alphaproteobacteria</taxon>
        <taxon>Rhodospirillales</taxon>
        <taxon>Azospirillaceae</taxon>
        <taxon>Skermanella</taxon>
    </lineage>
</organism>
<comment type="similarity">
    <text evidence="1">Belongs to the 'phage' integrase family.</text>
</comment>
<keyword evidence="4" id="KW-0233">DNA recombination</keyword>
<proteinExistence type="inferred from homology"/>
<dbReference type="Pfam" id="PF00589">
    <property type="entry name" value="Phage_integrase"/>
    <property type="match status" value="1"/>
</dbReference>
<evidence type="ECO:0000259" key="7">
    <source>
        <dbReference type="PROSITE" id="PS51898"/>
    </source>
</evidence>
<gene>
    <name evidence="9" type="ORF">IGS68_05160</name>
</gene>
<evidence type="ECO:0000256" key="5">
    <source>
        <dbReference type="PROSITE-ProRule" id="PRU01248"/>
    </source>
</evidence>
<dbReference type="PANTHER" id="PTHR30349:SF41">
    <property type="entry name" value="INTEGRASE_RECOMBINASE PROTEIN MJ0367-RELATED"/>
    <property type="match status" value="1"/>
</dbReference>
<evidence type="ECO:0000256" key="6">
    <source>
        <dbReference type="SAM" id="MobiDB-lite"/>
    </source>
</evidence>
<dbReference type="InterPro" id="IPR011010">
    <property type="entry name" value="DNA_brk_join_enz"/>
</dbReference>
<keyword evidence="10" id="KW-1185">Reference proteome</keyword>
<dbReference type="InterPro" id="IPR013762">
    <property type="entry name" value="Integrase-like_cat_sf"/>
</dbReference>
<evidence type="ECO:0000259" key="8">
    <source>
        <dbReference type="PROSITE" id="PS51900"/>
    </source>
</evidence>
<evidence type="ECO:0000313" key="10">
    <source>
        <dbReference type="Proteomes" id="UP000595197"/>
    </source>
</evidence>
<feature type="region of interest" description="Disordered" evidence="6">
    <location>
        <begin position="361"/>
        <end position="386"/>
    </location>
</feature>
<protein>
    <submittedName>
        <fullName evidence="9">Site-specific integrase</fullName>
    </submittedName>
</protein>
<evidence type="ECO:0000313" key="9">
    <source>
        <dbReference type="EMBL" id="QQP92314.1"/>
    </source>
</evidence>
<dbReference type="PROSITE" id="PS51898">
    <property type="entry name" value="TYR_RECOMBINASE"/>
    <property type="match status" value="1"/>
</dbReference>
<dbReference type="InterPro" id="IPR002104">
    <property type="entry name" value="Integrase_catalytic"/>
</dbReference>
<evidence type="ECO:0000256" key="2">
    <source>
        <dbReference type="ARBA" id="ARBA00022908"/>
    </source>
</evidence>
<dbReference type="Gene3D" id="1.10.150.130">
    <property type="match status" value="1"/>
</dbReference>
<evidence type="ECO:0000256" key="1">
    <source>
        <dbReference type="ARBA" id="ARBA00008857"/>
    </source>
</evidence>
<dbReference type="SUPFAM" id="SSF56349">
    <property type="entry name" value="DNA breaking-rejoining enzymes"/>
    <property type="match status" value="1"/>
</dbReference>
<dbReference type="PROSITE" id="PS51900">
    <property type="entry name" value="CB"/>
    <property type="match status" value="1"/>
</dbReference>
<evidence type="ECO:0000256" key="3">
    <source>
        <dbReference type="ARBA" id="ARBA00023125"/>
    </source>
</evidence>
<keyword evidence="2" id="KW-0229">DNA integration</keyword>
<dbReference type="EMBL" id="CP067420">
    <property type="protein sequence ID" value="QQP92314.1"/>
    <property type="molecule type" value="Genomic_DNA"/>
</dbReference>
<dbReference type="CDD" id="cd00796">
    <property type="entry name" value="INT_Rci_Hp1_C"/>
    <property type="match status" value="1"/>
</dbReference>
<keyword evidence="3 5" id="KW-0238">DNA-binding</keyword>
<accession>A0ABX7BDU4</accession>
<dbReference type="InterPro" id="IPR050090">
    <property type="entry name" value="Tyrosine_recombinase_XerCD"/>
</dbReference>
<feature type="domain" description="Core-binding (CB)" evidence="8">
    <location>
        <begin position="73"/>
        <end position="152"/>
    </location>
</feature>
<feature type="domain" description="Tyr recombinase" evidence="7">
    <location>
        <begin position="171"/>
        <end position="345"/>
    </location>
</feature>
<evidence type="ECO:0000256" key="4">
    <source>
        <dbReference type="ARBA" id="ARBA00023172"/>
    </source>
</evidence>
<name>A0ABX7BDU4_9PROT</name>
<dbReference type="Gene3D" id="1.10.443.10">
    <property type="entry name" value="Intergrase catalytic core"/>
    <property type="match status" value="1"/>
</dbReference>
<dbReference type="InterPro" id="IPR010998">
    <property type="entry name" value="Integrase_recombinase_N"/>
</dbReference>
<dbReference type="Proteomes" id="UP000595197">
    <property type="component" value="Chromosome"/>
</dbReference>
<reference evidence="9" key="1">
    <citation type="submission" date="2021-02" db="EMBL/GenBank/DDBJ databases">
        <title>Skermanella TT6 skin isolate.</title>
        <authorList>
            <person name="Lee K."/>
            <person name="Ganzorig M."/>
        </authorList>
    </citation>
    <scope>NUCLEOTIDE SEQUENCE</scope>
    <source>
        <strain evidence="9">TT6</strain>
    </source>
</reference>
<dbReference type="PANTHER" id="PTHR30349">
    <property type="entry name" value="PHAGE INTEGRASE-RELATED"/>
    <property type="match status" value="1"/>
</dbReference>
<dbReference type="InterPro" id="IPR044068">
    <property type="entry name" value="CB"/>
</dbReference>